<evidence type="ECO:0000256" key="3">
    <source>
        <dbReference type="ARBA" id="ARBA00023125"/>
    </source>
</evidence>
<dbReference type="EMBL" id="JALPRX010000029">
    <property type="protein sequence ID" value="MCK8784279.1"/>
    <property type="molecule type" value="Genomic_DNA"/>
</dbReference>
<keyword evidence="3 5" id="KW-0238">DNA-binding</keyword>
<evidence type="ECO:0000256" key="2">
    <source>
        <dbReference type="ARBA" id="ARBA00023015"/>
    </source>
</evidence>
<dbReference type="Pfam" id="PF00440">
    <property type="entry name" value="TetR_N"/>
    <property type="match status" value="1"/>
</dbReference>
<name>A0A9X1Y4W4_9PROT</name>
<organism evidence="7 8">
    <name type="scientific">Roseomonas acroporae</name>
    <dbReference type="NCBI Taxonomy" id="2937791"/>
    <lineage>
        <taxon>Bacteria</taxon>
        <taxon>Pseudomonadati</taxon>
        <taxon>Pseudomonadota</taxon>
        <taxon>Alphaproteobacteria</taxon>
        <taxon>Acetobacterales</taxon>
        <taxon>Roseomonadaceae</taxon>
        <taxon>Roseomonas</taxon>
    </lineage>
</organism>
<sequence length="208" mass="22311">MDSANRAEAAAYRTRAESQAATRERLLAAAARLIVTESIPGLSLRRLCVEAGFTQGAFYSNFAGKEALLLEVMERHLAAQQADLAAVAASLRDADAERSFATLAGWLRDLGARREWATLALELRLHAQRDPAFAARLRVAEARVTAGFAGLLEGLADRLGLRPALPATTLAETLLGLWYAVVLRDGGDAMPEAVFVAVLRRMLEPAAG</sequence>
<dbReference type="InterPro" id="IPR039538">
    <property type="entry name" value="BetI_C"/>
</dbReference>
<keyword evidence="4" id="KW-0804">Transcription</keyword>
<dbReference type="Pfam" id="PF13977">
    <property type="entry name" value="TetR_C_6"/>
    <property type="match status" value="1"/>
</dbReference>
<accession>A0A9X1Y4W4</accession>
<dbReference type="PANTHER" id="PTHR30055:SF241">
    <property type="entry name" value="TRANSCRIPTIONAL REGULATORY PROTEIN"/>
    <property type="match status" value="1"/>
</dbReference>
<evidence type="ECO:0000313" key="8">
    <source>
        <dbReference type="Proteomes" id="UP001139516"/>
    </source>
</evidence>
<dbReference type="InterPro" id="IPR036271">
    <property type="entry name" value="Tet_transcr_reg_TetR-rel_C_sf"/>
</dbReference>
<evidence type="ECO:0000259" key="6">
    <source>
        <dbReference type="PROSITE" id="PS50977"/>
    </source>
</evidence>
<evidence type="ECO:0000256" key="4">
    <source>
        <dbReference type="ARBA" id="ARBA00023163"/>
    </source>
</evidence>
<gene>
    <name evidence="7" type="ORF">M0638_07795</name>
</gene>
<comment type="caution">
    <text evidence="7">The sequence shown here is derived from an EMBL/GenBank/DDBJ whole genome shotgun (WGS) entry which is preliminary data.</text>
</comment>
<dbReference type="InterPro" id="IPR001647">
    <property type="entry name" value="HTH_TetR"/>
</dbReference>
<dbReference type="InterPro" id="IPR009057">
    <property type="entry name" value="Homeodomain-like_sf"/>
</dbReference>
<dbReference type="Gene3D" id="1.10.357.10">
    <property type="entry name" value="Tetracycline Repressor, domain 2"/>
    <property type="match status" value="1"/>
</dbReference>
<dbReference type="SUPFAM" id="SSF48498">
    <property type="entry name" value="Tetracyclin repressor-like, C-terminal domain"/>
    <property type="match status" value="1"/>
</dbReference>
<dbReference type="Proteomes" id="UP001139516">
    <property type="component" value="Unassembled WGS sequence"/>
</dbReference>
<dbReference type="PROSITE" id="PS50977">
    <property type="entry name" value="HTH_TETR_2"/>
    <property type="match status" value="1"/>
</dbReference>
<dbReference type="SUPFAM" id="SSF46689">
    <property type="entry name" value="Homeodomain-like"/>
    <property type="match status" value="1"/>
</dbReference>
<feature type="domain" description="HTH tetR-type" evidence="6">
    <location>
        <begin position="20"/>
        <end position="80"/>
    </location>
</feature>
<dbReference type="GO" id="GO:0003700">
    <property type="term" value="F:DNA-binding transcription factor activity"/>
    <property type="evidence" value="ECO:0007669"/>
    <property type="project" value="TreeGrafter"/>
</dbReference>
<dbReference type="InterPro" id="IPR050109">
    <property type="entry name" value="HTH-type_TetR-like_transc_reg"/>
</dbReference>
<feature type="DNA-binding region" description="H-T-H motif" evidence="5">
    <location>
        <begin position="43"/>
        <end position="62"/>
    </location>
</feature>
<protein>
    <submittedName>
        <fullName evidence="7">TetR/AcrR family transcriptional regulator</fullName>
    </submittedName>
</protein>
<dbReference type="GO" id="GO:0000976">
    <property type="term" value="F:transcription cis-regulatory region binding"/>
    <property type="evidence" value="ECO:0007669"/>
    <property type="project" value="TreeGrafter"/>
</dbReference>
<keyword evidence="1" id="KW-0678">Repressor</keyword>
<dbReference type="AlphaFoldDB" id="A0A9X1Y4W4"/>
<proteinExistence type="predicted"/>
<reference evidence="7" key="1">
    <citation type="submission" date="2022-04" db="EMBL/GenBank/DDBJ databases">
        <title>Roseomonas acroporae sp. nov., isolated from coral Acropora digitifera.</title>
        <authorList>
            <person name="Sun H."/>
        </authorList>
    </citation>
    <scope>NUCLEOTIDE SEQUENCE</scope>
    <source>
        <strain evidence="7">NAR14</strain>
    </source>
</reference>
<dbReference type="PANTHER" id="PTHR30055">
    <property type="entry name" value="HTH-TYPE TRANSCRIPTIONAL REGULATOR RUTR"/>
    <property type="match status" value="1"/>
</dbReference>
<evidence type="ECO:0000256" key="1">
    <source>
        <dbReference type="ARBA" id="ARBA00022491"/>
    </source>
</evidence>
<keyword evidence="8" id="KW-1185">Reference proteome</keyword>
<evidence type="ECO:0000256" key="5">
    <source>
        <dbReference type="PROSITE-ProRule" id="PRU00335"/>
    </source>
</evidence>
<evidence type="ECO:0000313" key="7">
    <source>
        <dbReference type="EMBL" id="MCK8784279.1"/>
    </source>
</evidence>
<keyword evidence="2" id="KW-0805">Transcription regulation</keyword>
<dbReference type="RefSeq" id="WP_248666405.1">
    <property type="nucleotide sequence ID" value="NZ_JALPRX010000029.1"/>
</dbReference>